<dbReference type="Proteomes" id="UP001583172">
    <property type="component" value="Unassembled WGS sequence"/>
</dbReference>
<gene>
    <name evidence="2" type="ORF">VTJ49DRAFT_3857</name>
</gene>
<feature type="compositionally biased region" description="Low complexity" evidence="1">
    <location>
        <begin position="183"/>
        <end position="194"/>
    </location>
</feature>
<feature type="compositionally biased region" description="Low complexity" evidence="1">
    <location>
        <begin position="37"/>
        <end position="47"/>
    </location>
</feature>
<feature type="compositionally biased region" description="Basic and acidic residues" evidence="1">
    <location>
        <begin position="1"/>
        <end position="15"/>
    </location>
</feature>
<comment type="caution">
    <text evidence="2">The sequence shown here is derived from an EMBL/GenBank/DDBJ whole genome shotgun (WGS) entry which is preliminary data.</text>
</comment>
<evidence type="ECO:0000256" key="1">
    <source>
        <dbReference type="SAM" id="MobiDB-lite"/>
    </source>
</evidence>
<evidence type="ECO:0000313" key="3">
    <source>
        <dbReference type="Proteomes" id="UP001583172"/>
    </source>
</evidence>
<keyword evidence="3" id="KW-1185">Reference proteome</keyword>
<sequence>MDGDRGGAVKEHYRWPEPAVSRGVSRSPGTPPRDGPRSGPSSPASSSGGSGHGDYVGPRSRTSVVPCRCGHAAAAPSSSTGDHSTLPMAGVLTVDGHGPEVGDPDGDAEAALESTGSGETGLNTRIPRHFQRPPPPLPMTPPALSNTIFPFENRRPSSVVSIPPALDMGFIRQPNQDYGAGYSTSADAANSNPPSATPLPHRRSSTRSIPIGMPMPTVTTIEPTASAAASSPTRPIPIPGSSTSGFDPVTSLPSSYPPTAPFLPPPPPVPPSVPPNYVFVGGPGGPGVMLPQHEMINLEGEIVSVVDGSGNGWTRHTRVYGGGGPCLACAAARARDGDMAGGFYGDTVPLEDRRY</sequence>
<feature type="compositionally biased region" description="Polar residues" evidence="1">
    <location>
        <begin position="114"/>
        <end position="123"/>
    </location>
</feature>
<feature type="region of interest" description="Disordered" evidence="1">
    <location>
        <begin position="177"/>
        <end position="214"/>
    </location>
</feature>
<evidence type="ECO:0000313" key="2">
    <source>
        <dbReference type="EMBL" id="KAL1844201.1"/>
    </source>
</evidence>
<proteinExistence type="predicted"/>
<dbReference type="EMBL" id="JAZGSY010000003">
    <property type="protein sequence ID" value="KAL1844201.1"/>
    <property type="molecule type" value="Genomic_DNA"/>
</dbReference>
<feature type="region of interest" description="Disordered" evidence="1">
    <location>
        <begin position="1"/>
        <end position="126"/>
    </location>
</feature>
<name>A0ABR3VRN5_HUMIN</name>
<organism evidence="2 3">
    <name type="scientific">Humicola insolens</name>
    <name type="common">Soft-rot fungus</name>
    <dbReference type="NCBI Taxonomy" id="85995"/>
    <lineage>
        <taxon>Eukaryota</taxon>
        <taxon>Fungi</taxon>
        <taxon>Dikarya</taxon>
        <taxon>Ascomycota</taxon>
        <taxon>Pezizomycotina</taxon>
        <taxon>Sordariomycetes</taxon>
        <taxon>Sordariomycetidae</taxon>
        <taxon>Sordariales</taxon>
        <taxon>Chaetomiaceae</taxon>
        <taxon>Mycothermus</taxon>
    </lineage>
</organism>
<accession>A0ABR3VRN5</accession>
<reference evidence="2 3" key="1">
    <citation type="journal article" date="2024" name="Commun. Biol.">
        <title>Comparative genomic analysis of thermophilic fungi reveals convergent evolutionary adaptations and gene losses.</title>
        <authorList>
            <person name="Steindorff A.S."/>
            <person name="Aguilar-Pontes M.V."/>
            <person name="Robinson A.J."/>
            <person name="Andreopoulos B."/>
            <person name="LaButti K."/>
            <person name="Kuo A."/>
            <person name="Mondo S."/>
            <person name="Riley R."/>
            <person name="Otillar R."/>
            <person name="Haridas S."/>
            <person name="Lipzen A."/>
            <person name="Grimwood J."/>
            <person name="Schmutz J."/>
            <person name="Clum A."/>
            <person name="Reid I.D."/>
            <person name="Moisan M.C."/>
            <person name="Butler G."/>
            <person name="Nguyen T.T.M."/>
            <person name="Dewar K."/>
            <person name="Conant G."/>
            <person name="Drula E."/>
            <person name="Henrissat B."/>
            <person name="Hansel C."/>
            <person name="Singer S."/>
            <person name="Hutchinson M.I."/>
            <person name="de Vries R.P."/>
            <person name="Natvig D.O."/>
            <person name="Powell A.J."/>
            <person name="Tsang A."/>
            <person name="Grigoriev I.V."/>
        </authorList>
    </citation>
    <scope>NUCLEOTIDE SEQUENCE [LARGE SCALE GENOMIC DNA]</scope>
    <source>
        <strain evidence="2 3">CBS 620.91</strain>
    </source>
</reference>
<protein>
    <submittedName>
        <fullName evidence="2">Uncharacterized protein</fullName>
    </submittedName>
</protein>